<dbReference type="PANTHER" id="PTHR10622">
    <property type="entry name" value="HET DOMAIN-CONTAINING PROTEIN"/>
    <property type="match status" value="1"/>
</dbReference>
<dbReference type="EMBL" id="JAHMHR010000013">
    <property type="protein sequence ID" value="KAK1688115.1"/>
    <property type="molecule type" value="Genomic_DNA"/>
</dbReference>
<dbReference type="Pfam" id="PF06985">
    <property type="entry name" value="HET"/>
    <property type="match status" value="1"/>
</dbReference>
<reference evidence="2" key="1">
    <citation type="submission" date="2021-06" db="EMBL/GenBank/DDBJ databases">
        <title>Comparative genomics, transcriptomics and evolutionary studies reveal genomic signatures of adaptation to plant cell wall in hemibiotrophic fungi.</title>
        <authorList>
            <consortium name="DOE Joint Genome Institute"/>
            <person name="Baroncelli R."/>
            <person name="Diaz J.F."/>
            <person name="Benocci T."/>
            <person name="Peng M."/>
            <person name="Battaglia E."/>
            <person name="Haridas S."/>
            <person name="Andreopoulos W."/>
            <person name="Labutti K."/>
            <person name="Pangilinan J."/>
            <person name="Floch G.L."/>
            <person name="Makela M.R."/>
            <person name="Henrissat B."/>
            <person name="Grigoriev I.V."/>
            <person name="Crouch J.A."/>
            <person name="De Vries R.P."/>
            <person name="Sukno S.A."/>
            <person name="Thon M.R."/>
        </authorList>
    </citation>
    <scope>NUCLEOTIDE SEQUENCE</scope>
    <source>
        <strain evidence="2">CBS 193.32</strain>
    </source>
</reference>
<evidence type="ECO:0000313" key="3">
    <source>
        <dbReference type="Proteomes" id="UP001224890"/>
    </source>
</evidence>
<name>A0AAJ0ASP6_9PEZI</name>
<keyword evidence="3" id="KW-1185">Reference proteome</keyword>
<organism evidence="2 3">
    <name type="scientific">Colletotrichum godetiae</name>
    <dbReference type="NCBI Taxonomy" id="1209918"/>
    <lineage>
        <taxon>Eukaryota</taxon>
        <taxon>Fungi</taxon>
        <taxon>Dikarya</taxon>
        <taxon>Ascomycota</taxon>
        <taxon>Pezizomycotina</taxon>
        <taxon>Sordariomycetes</taxon>
        <taxon>Hypocreomycetidae</taxon>
        <taxon>Glomerellales</taxon>
        <taxon>Glomerellaceae</taxon>
        <taxon>Colletotrichum</taxon>
        <taxon>Colletotrichum acutatum species complex</taxon>
    </lineage>
</organism>
<comment type="caution">
    <text evidence="2">The sequence shown here is derived from an EMBL/GenBank/DDBJ whole genome shotgun (WGS) entry which is preliminary data.</text>
</comment>
<dbReference type="PANTHER" id="PTHR10622:SF10">
    <property type="entry name" value="HET DOMAIN-CONTAINING PROTEIN"/>
    <property type="match status" value="1"/>
</dbReference>
<dbReference type="RefSeq" id="XP_060431810.1">
    <property type="nucleotide sequence ID" value="XM_060577141.1"/>
</dbReference>
<evidence type="ECO:0000259" key="1">
    <source>
        <dbReference type="Pfam" id="PF06985"/>
    </source>
</evidence>
<accession>A0AAJ0ASP6</accession>
<proteinExistence type="predicted"/>
<dbReference type="InterPro" id="IPR010730">
    <property type="entry name" value="HET"/>
</dbReference>
<gene>
    <name evidence="2" type="ORF">BDP55DRAFT_692635</name>
</gene>
<dbReference type="Proteomes" id="UP001224890">
    <property type="component" value="Unassembled WGS sequence"/>
</dbReference>
<dbReference type="AlphaFoldDB" id="A0AAJ0ASP6"/>
<evidence type="ECO:0000313" key="2">
    <source>
        <dbReference type="EMBL" id="KAK1688115.1"/>
    </source>
</evidence>
<sequence length="233" mass="27157">MRLINADSLQLEEIFDDDMPQYAILSHNWKEMKLRFKISAGSTNTRRIAKPLLLLRKRSDKIVQSARLAKEHHFQYVWVDTCCIDKSKADTCLVFLSDFGPDNAMTALFEFAQCRWFTRGHWEPVGVSNSLQDQISEITGIPRTILAHERSFKDVCLAWRLSWASRRQASRKEDMAYCLLGLFDINMSILRRTELVAMQRSRSQVQRRGNLSIIGRETQATYAKQFRNHNMSH</sequence>
<protein>
    <recommendedName>
        <fullName evidence="1">Heterokaryon incompatibility domain-containing protein</fullName>
    </recommendedName>
</protein>
<feature type="domain" description="Heterokaryon incompatibility" evidence="1">
    <location>
        <begin position="22"/>
        <end position="88"/>
    </location>
</feature>
<dbReference type="GeneID" id="85461667"/>